<name>A0A0G4PV40_PENC3</name>
<accession>A0A0G4PV40</accession>
<evidence type="ECO:0000313" key="3">
    <source>
        <dbReference type="Proteomes" id="UP000053732"/>
    </source>
</evidence>
<dbReference type="Proteomes" id="UP000053732">
    <property type="component" value="Unassembled WGS sequence"/>
</dbReference>
<sequence length="183" mass="20752">MSSEATENRFSSGASSSIYSRSPNSPKDISPDDSIPLPTGHDLPEINSLDHQIALVRGSTIALETTRKRLQESKGGRRLSLPELRQEKLRQWEMQESENQFYRSCLDIFHSLSTAVADVSESLTLQYLFEPEASPVGNARVSHAIKSLSEALEKSRVQEARAEREWKRQWNVPRICNPSTRWI</sequence>
<gene>
    <name evidence="2" type="ORF">PCAMFM013_S046g000020</name>
</gene>
<protein>
    <submittedName>
        <fullName evidence="2">Str. FM013</fullName>
    </submittedName>
</protein>
<feature type="compositionally biased region" description="Low complexity" evidence="1">
    <location>
        <begin position="11"/>
        <end position="25"/>
    </location>
</feature>
<proteinExistence type="predicted"/>
<keyword evidence="3" id="KW-1185">Reference proteome</keyword>
<organism evidence="2 3">
    <name type="scientific">Penicillium camemberti (strain FM 013)</name>
    <dbReference type="NCBI Taxonomy" id="1429867"/>
    <lineage>
        <taxon>Eukaryota</taxon>
        <taxon>Fungi</taxon>
        <taxon>Dikarya</taxon>
        <taxon>Ascomycota</taxon>
        <taxon>Pezizomycotina</taxon>
        <taxon>Eurotiomycetes</taxon>
        <taxon>Eurotiomycetidae</taxon>
        <taxon>Eurotiales</taxon>
        <taxon>Aspergillaceae</taxon>
        <taxon>Penicillium</taxon>
    </lineage>
</organism>
<feature type="region of interest" description="Disordered" evidence="1">
    <location>
        <begin position="1"/>
        <end position="43"/>
    </location>
</feature>
<dbReference type="EMBL" id="HG793179">
    <property type="protein sequence ID" value="CRL30216.1"/>
    <property type="molecule type" value="Genomic_DNA"/>
</dbReference>
<evidence type="ECO:0000256" key="1">
    <source>
        <dbReference type="SAM" id="MobiDB-lite"/>
    </source>
</evidence>
<reference evidence="2 3" key="1">
    <citation type="journal article" date="2014" name="Nat. Commun.">
        <title>Multiple recent horizontal transfers of a large genomic region in cheese making fungi.</title>
        <authorList>
            <person name="Cheeseman K."/>
            <person name="Ropars J."/>
            <person name="Renault P."/>
            <person name="Dupont J."/>
            <person name="Gouzy J."/>
            <person name="Branca A."/>
            <person name="Abraham A.L."/>
            <person name="Ceppi M."/>
            <person name="Conseiller E."/>
            <person name="Debuchy R."/>
            <person name="Malagnac F."/>
            <person name="Goarin A."/>
            <person name="Silar P."/>
            <person name="Lacoste S."/>
            <person name="Sallet E."/>
            <person name="Bensimon A."/>
            <person name="Giraud T."/>
            <person name="Brygoo Y."/>
        </authorList>
    </citation>
    <scope>NUCLEOTIDE SEQUENCE [LARGE SCALE GENOMIC DNA]</scope>
    <source>
        <strain evidence="3">FM 013</strain>
    </source>
</reference>
<feature type="compositionally biased region" description="Polar residues" evidence="1">
    <location>
        <begin position="1"/>
        <end position="10"/>
    </location>
</feature>
<evidence type="ECO:0000313" key="2">
    <source>
        <dbReference type="EMBL" id="CRL30216.1"/>
    </source>
</evidence>
<dbReference type="AlphaFoldDB" id="A0A0G4PV40"/>